<dbReference type="PANTHER" id="PTHR30540:SF83">
    <property type="entry name" value="K+ POTASSIUM TRANSPORTER"/>
    <property type="match status" value="1"/>
</dbReference>
<sequence>MGSSVDKHLTPLSAAGVLISLGIIYGDIGTSPIYTFRFIIGHEPISEELVLGGLSCVFWTLTLITTIKYIYLALNADNKGEGGIFALYALVRRYKATWVIFPAIIGCATLISDGFITPAISVTSAIEGLRALDPTISQDTIIYIVIVILIILFLFQQFGSGVVGRAFGPIMLVWFCFIAVIGFSHLVHKPEVLKALNPYYAIHLLTLYPGGFWILGAVFLCTTGAEAMYSDLGHVGKGNIRAGWGFVKVALLLSYFGQGAWLLEHMGQRLDEQTIPFFQIIPEEFLIFGIILATMATIIASQALISGTFTLVNEAMKLKLWPATRVRYPSTVKGQIYIPAINWILLFGCILVVLIFREVKGMEGAYGLAITFDMLMTTSLLVFYFSVSRKSTYRAILLAIVFFAIEGAFLISNLSKFAHGGWFTFVMASIFFLMMFTLVRARRLRDRHTEFVDLKHYVGMIQDLQADTAVTKEATNLVYLAMADSKRYIDSNIIYSIFKKRPKRADVYWFLHVDTVDSPFTSKYLVDTIIPRKCFFIRIKLGFKTNHRVNLIFNKIIHEMADAGEIDLTSPYPSLHKYSMMADFKFVILHSWASSDSEITTLDRLVIQGYRLLKEYSLSTEELYGIEAANLEVEKVPIQVGPQARVKIKRERED</sequence>
<keyword evidence="4 11" id="KW-0633">Potassium transport</keyword>
<feature type="transmembrane region" description="Helical" evidence="11">
    <location>
        <begin position="336"/>
        <end position="356"/>
    </location>
</feature>
<evidence type="ECO:0000256" key="7">
    <source>
        <dbReference type="ARBA" id="ARBA00022958"/>
    </source>
</evidence>
<evidence type="ECO:0000256" key="9">
    <source>
        <dbReference type="ARBA" id="ARBA00023065"/>
    </source>
</evidence>
<accession>A0A364Y4K5</accession>
<organism evidence="14 15">
    <name type="scientific">Pseudochryseolinea flava</name>
    <dbReference type="NCBI Taxonomy" id="2059302"/>
    <lineage>
        <taxon>Bacteria</taxon>
        <taxon>Pseudomonadati</taxon>
        <taxon>Bacteroidota</taxon>
        <taxon>Cytophagia</taxon>
        <taxon>Cytophagales</taxon>
        <taxon>Fulvivirgaceae</taxon>
        <taxon>Pseudochryseolinea</taxon>
    </lineage>
</organism>
<dbReference type="GO" id="GO:0015293">
    <property type="term" value="F:symporter activity"/>
    <property type="evidence" value="ECO:0007669"/>
    <property type="project" value="UniProtKB-UniRule"/>
</dbReference>
<feature type="domain" description="K+ potassium transporter C-terminal" evidence="13">
    <location>
        <begin position="477"/>
        <end position="633"/>
    </location>
</feature>
<evidence type="ECO:0000256" key="3">
    <source>
        <dbReference type="ARBA" id="ARBA00022475"/>
    </source>
</evidence>
<feature type="transmembrane region" description="Helical" evidence="11">
    <location>
        <begin position="49"/>
        <end position="71"/>
    </location>
</feature>
<evidence type="ECO:0000259" key="12">
    <source>
        <dbReference type="Pfam" id="PF02705"/>
    </source>
</evidence>
<dbReference type="InterPro" id="IPR023051">
    <property type="entry name" value="Kup"/>
</dbReference>
<keyword evidence="10 11" id="KW-0472">Membrane</keyword>
<feature type="transmembrane region" description="Helical" evidence="11">
    <location>
        <begin position="368"/>
        <end position="387"/>
    </location>
</feature>
<evidence type="ECO:0000256" key="2">
    <source>
        <dbReference type="ARBA" id="ARBA00022448"/>
    </source>
</evidence>
<feature type="transmembrane region" description="Helical" evidence="11">
    <location>
        <begin position="394"/>
        <end position="414"/>
    </location>
</feature>
<evidence type="ECO:0000256" key="1">
    <source>
        <dbReference type="ARBA" id="ARBA00004141"/>
    </source>
</evidence>
<proteinExistence type="inferred from homology"/>
<feature type="transmembrane region" description="Helical" evidence="11">
    <location>
        <begin position="285"/>
        <end position="315"/>
    </location>
</feature>
<dbReference type="OrthoDB" id="9805577at2"/>
<evidence type="ECO:0000256" key="4">
    <source>
        <dbReference type="ARBA" id="ARBA00022538"/>
    </source>
</evidence>
<dbReference type="InterPro" id="IPR003855">
    <property type="entry name" value="K+_transporter"/>
</dbReference>
<comment type="catalytic activity">
    <reaction evidence="11">
        <text>K(+)(in) + H(+)(in) = K(+)(out) + H(+)(out)</text>
        <dbReference type="Rhea" id="RHEA:28490"/>
        <dbReference type="ChEBI" id="CHEBI:15378"/>
        <dbReference type="ChEBI" id="CHEBI:29103"/>
    </reaction>
</comment>
<feature type="transmembrane region" description="Helical" evidence="11">
    <location>
        <begin position="199"/>
        <end position="221"/>
    </location>
</feature>
<feature type="transmembrane region" description="Helical" evidence="11">
    <location>
        <begin position="420"/>
        <end position="439"/>
    </location>
</feature>
<evidence type="ECO:0000313" key="14">
    <source>
        <dbReference type="EMBL" id="RAW01817.1"/>
    </source>
</evidence>
<comment type="caution">
    <text evidence="14">The sequence shown here is derived from an EMBL/GenBank/DDBJ whole genome shotgun (WGS) entry which is preliminary data.</text>
</comment>
<evidence type="ECO:0000256" key="6">
    <source>
        <dbReference type="ARBA" id="ARBA00022847"/>
    </source>
</evidence>
<dbReference type="Proteomes" id="UP000251889">
    <property type="component" value="Unassembled WGS sequence"/>
</dbReference>
<keyword evidence="2 11" id="KW-0813">Transport</keyword>
<dbReference type="InterPro" id="IPR053952">
    <property type="entry name" value="K_trans_C"/>
</dbReference>
<keyword evidence="15" id="KW-1185">Reference proteome</keyword>
<feature type="transmembrane region" description="Helical" evidence="11">
    <location>
        <begin position="166"/>
        <end position="187"/>
    </location>
</feature>
<evidence type="ECO:0000256" key="5">
    <source>
        <dbReference type="ARBA" id="ARBA00022692"/>
    </source>
</evidence>
<feature type="domain" description="K+ potassium transporter integral membrane" evidence="12">
    <location>
        <begin position="17"/>
        <end position="450"/>
    </location>
</feature>
<reference evidence="14 15" key="1">
    <citation type="submission" date="2018-06" db="EMBL/GenBank/DDBJ databases">
        <title>Chryseolinea flavus sp. nov., a member of the phylum Bacteroidetes isolated from soil.</title>
        <authorList>
            <person name="Li Y."/>
            <person name="Wang J."/>
        </authorList>
    </citation>
    <scope>NUCLEOTIDE SEQUENCE [LARGE SCALE GENOMIC DNA]</scope>
    <source>
        <strain evidence="14 15">SDU1-6</strain>
    </source>
</reference>
<evidence type="ECO:0000256" key="11">
    <source>
        <dbReference type="HAMAP-Rule" id="MF_01522"/>
    </source>
</evidence>
<keyword evidence="6 11" id="KW-0769">Symport</keyword>
<comment type="subcellular location">
    <subcellularLocation>
        <location evidence="11">Cell membrane</location>
        <topology evidence="11">Multi-pass membrane protein</topology>
    </subcellularLocation>
    <subcellularLocation>
        <location evidence="1">Membrane</location>
        <topology evidence="1">Multi-pass membrane protein</topology>
    </subcellularLocation>
</comment>
<dbReference type="Pfam" id="PF02705">
    <property type="entry name" value="K_trans"/>
    <property type="match status" value="1"/>
</dbReference>
<dbReference type="EMBL" id="QMFY01000003">
    <property type="protein sequence ID" value="RAW01817.1"/>
    <property type="molecule type" value="Genomic_DNA"/>
</dbReference>
<evidence type="ECO:0000256" key="8">
    <source>
        <dbReference type="ARBA" id="ARBA00022989"/>
    </source>
</evidence>
<keyword evidence="8 11" id="KW-1133">Transmembrane helix</keyword>
<dbReference type="Pfam" id="PF22776">
    <property type="entry name" value="K_trans_C"/>
    <property type="match status" value="1"/>
</dbReference>
<dbReference type="RefSeq" id="WP_112746558.1">
    <property type="nucleotide sequence ID" value="NZ_QMFY01000003.1"/>
</dbReference>
<evidence type="ECO:0000313" key="15">
    <source>
        <dbReference type="Proteomes" id="UP000251889"/>
    </source>
</evidence>
<evidence type="ECO:0000259" key="13">
    <source>
        <dbReference type="Pfam" id="PF22776"/>
    </source>
</evidence>
<name>A0A364Y4K5_9BACT</name>
<protein>
    <recommendedName>
        <fullName evidence="11">Probable potassium transport system protein Kup</fullName>
    </recommendedName>
</protein>
<feature type="transmembrane region" description="Helical" evidence="11">
    <location>
        <begin position="140"/>
        <end position="159"/>
    </location>
</feature>
<keyword evidence="3 11" id="KW-1003">Cell membrane</keyword>
<keyword evidence="7 11" id="KW-0630">Potassium</keyword>
<feature type="transmembrane region" description="Helical" evidence="11">
    <location>
        <begin position="98"/>
        <end position="120"/>
    </location>
</feature>
<dbReference type="AlphaFoldDB" id="A0A364Y4K5"/>
<dbReference type="PANTHER" id="PTHR30540">
    <property type="entry name" value="OSMOTIC STRESS POTASSIUM TRANSPORTER"/>
    <property type="match status" value="1"/>
</dbReference>
<keyword evidence="9 11" id="KW-0406">Ion transport</keyword>
<keyword evidence="5 11" id="KW-0812">Transmembrane</keyword>
<feature type="transmembrane region" description="Helical" evidence="11">
    <location>
        <begin position="12"/>
        <end position="29"/>
    </location>
</feature>
<dbReference type="HAMAP" id="MF_01522">
    <property type="entry name" value="Kup"/>
    <property type="match status" value="1"/>
</dbReference>
<gene>
    <name evidence="11" type="primary">kup</name>
    <name evidence="14" type="ORF">DQQ10_09240</name>
</gene>
<dbReference type="GO" id="GO:0015079">
    <property type="term" value="F:potassium ion transmembrane transporter activity"/>
    <property type="evidence" value="ECO:0007669"/>
    <property type="project" value="UniProtKB-UniRule"/>
</dbReference>
<dbReference type="GO" id="GO:0005886">
    <property type="term" value="C:plasma membrane"/>
    <property type="evidence" value="ECO:0007669"/>
    <property type="project" value="UniProtKB-SubCell"/>
</dbReference>
<comment type="function">
    <text evidence="11">Transport of potassium into the cell. Likely operates as a K(+):H(+) symporter.</text>
</comment>
<evidence type="ECO:0000256" key="10">
    <source>
        <dbReference type="ARBA" id="ARBA00023136"/>
    </source>
</evidence>
<comment type="similarity">
    <text evidence="11">Belongs to the HAK/KUP transporter (TC 2.A.72) family.</text>
</comment>
<dbReference type="InterPro" id="IPR053951">
    <property type="entry name" value="K_trans_N"/>
</dbReference>
<feature type="transmembrane region" description="Helical" evidence="11">
    <location>
        <begin position="242"/>
        <end position="263"/>
    </location>
</feature>